<evidence type="ECO:0000313" key="2">
    <source>
        <dbReference type="Proteomes" id="UP000033869"/>
    </source>
</evidence>
<dbReference type="Proteomes" id="UP000033869">
    <property type="component" value="Unassembled WGS sequence"/>
</dbReference>
<dbReference type="AlphaFoldDB" id="A0A0G0W8E5"/>
<organism evidence="1 2">
    <name type="scientific">candidate division CPR2 bacterium GW2011_GWC1_41_48</name>
    <dbReference type="NCBI Taxonomy" id="1618344"/>
    <lineage>
        <taxon>Bacteria</taxon>
        <taxon>Bacteria division CPR2</taxon>
    </lineage>
</organism>
<protein>
    <recommendedName>
        <fullName evidence="3">Zn-dependent hydrolase of the beta-lactamase fold-like protein</fullName>
    </recommendedName>
</protein>
<name>A0A0G0W8E5_UNCC2</name>
<dbReference type="SUPFAM" id="SSF56281">
    <property type="entry name" value="Metallo-hydrolase/oxidoreductase"/>
    <property type="match status" value="1"/>
</dbReference>
<gene>
    <name evidence="1" type="ORF">UU65_C0002G0028</name>
</gene>
<evidence type="ECO:0000313" key="1">
    <source>
        <dbReference type="EMBL" id="KKS09250.1"/>
    </source>
</evidence>
<dbReference type="EMBL" id="LCBL01000002">
    <property type="protein sequence ID" value="KKS09250.1"/>
    <property type="molecule type" value="Genomic_DNA"/>
</dbReference>
<sequence length="207" mass="23088">MEIIWYGQSAFKLTGKNITIFMDPYSEPEKYKWKPIKTAADVVIITHDHWDHNNVAAISGDPVVFDMPGDYEVKGITFKGIESRHGADVDLPNTMFVIKIDDMTVAHLGDLGESLSSTQLEKLNGVDVLLVPVGGTYTLDDEEAVGVVNQIEPKIIIPMHYGPNHPELLPVDNFVKEIGMEPEKTAKLKIVKKDLPEEPKLVILEIQ</sequence>
<comment type="caution">
    <text evidence="1">The sequence shown here is derived from an EMBL/GenBank/DDBJ whole genome shotgun (WGS) entry which is preliminary data.</text>
</comment>
<dbReference type="InterPro" id="IPR036866">
    <property type="entry name" value="RibonucZ/Hydroxyglut_hydro"/>
</dbReference>
<accession>A0A0G0W8E5</accession>
<proteinExistence type="predicted"/>
<dbReference type="PANTHER" id="PTHR39189">
    <property type="entry name" value="UPF0173 METAL-DEPENDENT HYDROLASE YTKL"/>
    <property type="match status" value="1"/>
</dbReference>
<evidence type="ECO:0008006" key="3">
    <source>
        <dbReference type="Google" id="ProtNLM"/>
    </source>
</evidence>
<reference evidence="1 2" key="1">
    <citation type="journal article" date="2015" name="Nature">
        <title>rRNA introns, odd ribosomes, and small enigmatic genomes across a large radiation of phyla.</title>
        <authorList>
            <person name="Brown C.T."/>
            <person name="Hug L.A."/>
            <person name="Thomas B.C."/>
            <person name="Sharon I."/>
            <person name="Castelle C.J."/>
            <person name="Singh A."/>
            <person name="Wilkins M.J."/>
            <person name="Williams K.H."/>
            <person name="Banfield J.F."/>
        </authorList>
    </citation>
    <scope>NUCLEOTIDE SEQUENCE [LARGE SCALE GENOMIC DNA]</scope>
</reference>
<dbReference type="Pfam" id="PF13483">
    <property type="entry name" value="Lactamase_B_3"/>
    <property type="match status" value="1"/>
</dbReference>
<dbReference type="PANTHER" id="PTHR39189:SF1">
    <property type="entry name" value="UPF0173 METAL-DEPENDENT HYDROLASE YTKL"/>
    <property type="match status" value="1"/>
</dbReference>
<dbReference type="Gene3D" id="3.60.15.10">
    <property type="entry name" value="Ribonuclease Z/Hydroxyacylglutathione hydrolase-like"/>
    <property type="match status" value="1"/>
</dbReference>